<dbReference type="EMBL" id="JARBHB010000013">
    <property type="protein sequence ID" value="KAJ8869621.1"/>
    <property type="molecule type" value="Genomic_DNA"/>
</dbReference>
<dbReference type="InterPro" id="IPR004875">
    <property type="entry name" value="DDE_SF_endonuclease_dom"/>
</dbReference>
<feature type="domain" description="DDE-1" evidence="1">
    <location>
        <begin position="22"/>
        <end position="139"/>
    </location>
</feature>
<dbReference type="PANTHER" id="PTHR19303:SF26">
    <property type="entry name" value="TIGGER TRANSPOSABLE ELEMENT-DERIVED PROTEIN 1"/>
    <property type="match status" value="1"/>
</dbReference>
<evidence type="ECO:0000313" key="2">
    <source>
        <dbReference type="EMBL" id="KAJ8869621.1"/>
    </source>
</evidence>
<keyword evidence="3" id="KW-1185">Reference proteome</keyword>
<dbReference type="PANTHER" id="PTHR19303">
    <property type="entry name" value="TRANSPOSON"/>
    <property type="match status" value="1"/>
</dbReference>
<evidence type="ECO:0000259" key="1">
    <source>
        <dbReference type="Pfam" id="PF03184"/>
    </source>
</evidence>
<comment type="caution">
    <text evidence="2">The sequence shown here is derived from an EMBL/GenBank/DDBJ whole genome shotgun (WGS) entry which is preliminary data.</text>
</comment>
<name>A0ABQ9GDL6_9NEOP</name>
<protein>
    <recommendedName>
        <fullName evidence="1">DDE-1 domain-containing protein</fullName>
    </recommendedName>
</protein>
<dbReference type="InterPro" id="IPR050863">
    <property type="entry name" value="CenT-Element_Derived"/>
</dbReference>
<dbReference type="Proteomes" id="UP001159363">
    <property type="component" value="Chromosome 12"/>
</dbReference>
<evidence type="ECO:0000313" key="3">
    <source>
        <dbReference type="Proteomes" id="UP001159363"/>
    </source>
</evidence>
<sequence length="163" mass="18436">MHSRTYLAKEDGVAPRHKASKGRFTLLLGCNAAGDSKLEPQLVYHSENPRALKGNPKETLSVIWKSNSKAWVTSALFKDWFVNHFLPEVKHYCKQKNFAFKALVLLDNAPGHPQALQDLCPGVKVIILPPNTSLIQSMDPTDFNFQKILHEKNNQQSCQGNRW</sequence>
<accession>A0ABQ9GDL6</accession>
<proteinExistence type="predicted"/>
<dbReference type="Pfam" id="PF03184">
    <property type="entry name" value="DDE_1"/>
    <property type="match status" value="1"/>
</dbReference>
<reference evidence="2 3" key="1">
    <citation type="submission" date="2023-02" db="EMBL/GenBank/DDBJ databases">
        <title>LHISI_Scaffold_Assembly.</title>
        <authorList>
            <person name="Stuart O.P."/>
            <person name="Cleave R."/>
            <person name="Magrath M.J.L."/>
            <person name="Mikheyev A.S."/>
        </authorList>
    </citation>
    <scope>NUCLEOTIDE SEQUENCE [LARGE SCALE GENOMIC DNA]</scope>
    <source>
        <strain evidence="2">Daus_M_001</strain>
        <tissue evidence="2">Leg muscle</tissue>
    </source>
</reference>
<gene>
    <name evidence="2" type="ORF">PR048_028613</name>
</gene>
<organism evidence="2 3">
    <name type="scientific">Dryococelus australis</name>
    <dbReference type="NCBI Taxonomy" id="614101"/>
    <lineage>
        <taxon>Eukaryota</taxon>
        <taxon>Metazoa</taxon>
        <taxon>Ecdysozoa</taxon>
        <taxon>Arthropoda</taxon>
        <taxon>Hexapoda</taxon>
        <taxon>Insecta</taxon>
        <taxon>Pterygota</taxon>
        <taxon>Neoptera</taxon>
        <taxon>Polyneoptera</taxon>
        <taxon>Phasmatodea</taxon>
        <taxon>Verophasmatodea</taxon>
        <taxon>Anareolatae</taxon>
        <taxon>Phasmatidae</taxon>
        <taxon>Eurycanthinae</taxon>
        <taxon>Dryococelus</taxon>
    </lineage>
</organism>